<dbReference type="InterPro" id="IPR011051">
    <property type="entry name" value="RmlC_Cupin_sf"/>
</dbReference>
<comment type="catalytic activity">
    <reaction evidence="6">
        <text>alpha-D-glucose 6-phosphate = beta-D-fructose 6-phosphate</text>
        <dbReference type="Rhea" id="RHEA:11816"/>
        <dbReference type="ChEBI" id="CHEBI:57634"/>
        <dbReference type="ChEBI" id="CHEBI:58225"/>
        <dbReference type="EC" id="5.3.1.9"/>
    </reaction>
</comment>
<dbReference type="GO" id="GO:0006094">
    <property type="term" value="P:gluconeogenesis"/>
    <property type="evidence" value="ECO:0007669"/>
    <property type="project" value="UniProtKB-KW"/>
</dbReference>
<accession>A0A379ZVS3</accession>
<dbReference type="InterPro" id="IPR014710">
    <property type="entry name" value="RmlC-like_jellyroll"/>
</dbReference>
<keyword evidence="4" id="KW-0312">Gluconeogenesis</keyword>
<evidence type="ECO:0000256" key="6">
    <source>
        <dbReference type="ARBA" id="ARBA00029321"/>
    </source>
</evidence>
<name>A0A379ZVS3_9GAMM</name>
<dbReference type="EC" id="5.3.1.9" evidence="3"/>
<sequence length="187" mass="20595">MKLTSIIPPQVNLADGCFTAPDIQRKSTTLGSLTGIFSDPAAWRAMSAELAVYQVEMLPSELQEGELFVGTTHLQPGRVGNEFFMTRGHFHQRPEQAEFYFGLRGQGLLLLQHRDGACMLEQVSPGSVHHIPSFTAHRLINTGTEVLSALAVWPTVAGHNYDALQPQGFKLRVFADGSGWKAEAQYE</sequence>
<dbReference type="EMBL" id="UGYN01000002">
    <property type="protein sequence ID" value="SUI68368.1"/>
    <property type="molecule type" value="Genomic_DNA"/>
</dbReference>
<evidence type="ECO:0000256" key="5">
    <source>
        <dbReference type="ARBA" id="ARBA00023152"/>
    </source>
</evidence>
<reference evidence="8 9" key="1">
    <citation type="submission" date="2018-06" db="EMBL/GenBank/DDBJ databases">
        <authorList>
            <consortium name="Pathogen Informatics"/>
            <person name="Doyle S."/>
        </authorList>
    </citation>
    <scope>NUCLEOTIDE SEQUENCE [LARGE SCALE GENOMIC DNA]</scope>
    <source>
        <strain evidence="8 9">NCTC11544</strain>
    </source>
</reference>
<comment type="similarity">
    <text evidence="2">Belongs to the archaeal-type GPI family.</text>
</comment>
<dbReference type="GO" id="GO:0006096">
    <property type="term" value="P:glycolytic process"/>
    <property type="evidence" value="ECO:0007669"/>
    <property type="project" value="UniProtKB-UniPathway"/>
</dbReference>
<evidence type="ECO:0000256" key="3">
    <source>
        <dbReference type="ARBA" id="ARBA00011952"/>
    </source>
</evidence>
<dbReference type="SUPFAM" id="SSF51182">
    <property type="entry name" value="RmlC-like cupins"/>
    <property type="match status" value="1"/>
</dbReference>
<evidence type="ECO:0000256" key="2">
    <source>
        <dbReference type="ARBA" id="ARBA00006542"/>
    </source>
</evidence>
<evidence type="ECO:0000313" key="8">
    <source>
        <dbReference type="EMBL" id="SUI68368.1"/>
    </source>
</evidence>
<dbReference type="AlphaFoldDB" id="A0A379ZVS3"/>
<dbReference type="GO" id="GO:0004347">
    <property type="term" value="F:glucose-6-phosphate isomerase activity"/>
    <property type="evidence" value="ECO:0007669"/>
    <property type="project" value="UniProtKB-EC"/>
</dbReference>
<dbReference type="GO" id="GO:0005737">
    <property type="term" value="C:cytoplasm"/>
    <property type="evidence" value="ECO:0007669"/>
    <property type="project" value="InterPro"/>
</dbReference>
<keyword evidence="5" id="KW-0324">Glycolysis</keyword>
<feature type="domain" description="Glucose-6-phosphate isomerase prokaryote" evidence="7">
    <location>
        <begin position="32"/>
        <end position="177"/>
    </location>
</feature>
<dbReference type="Proteomes" id="UP000255529">
    <property type="component" value="Unassembled WGS sequence"/>
</dbReference>
<evidence type="ECO:0000313" key="9">
    <source>
        <dbReference type="Proteomes" id="UP000255529"/>
    </source>
</evidence>
<dbReference type="RefSeq" id="WP_115183692.1">
    <property type="nucleotide sequence ID" value="NZ_CAMKUF010000003.1"/>
</dbReference>
<proteinExistence type="inferred from homology"/>
<evidence type="ECO:0000256" key="4">
    <source>
        <dbReference type="ARBA" id="ARBA00022432"/>
    </source>
</evidence>
<keyword evidence="8" id="KW-0413">Isomerase</keyword>
<dbReference type="Pfam" id="PF06560">
    <property type="entry name" value="GPI"/>
    <property type="match status" value="1"/>
</dbReference>
<dbReference type="CDD" id="cd02218">
    <property type="entry name" value="cupin_PGI"/>
    <property type="match status" value="1"/>
</dbReference>
<comment type="pathway">
    <text evidence="1">Carbohydrate degradation; glycolysis; D-glyceraldehyde 3-phosphate and glycerone phosphate from D-glucose: step 2/4.</text>
</comment>
<evidence type="ECO:0000259" key="7">
    <source>
        <dbReference type="Pfam" id="PF06560"/>
    </source>
</evidence>
<evidence type="ECO:0000256" key="1">
    <source>
        <dbReference type="ARBA" id="ARBA00004926"/>
    </source>
</evidence>
<dbReference type="InterPro" id="IPR010551">
    <property type="entry name" value="G6P_isomerase_prok"/>
</dbReference>
<organism evidence="8 9">
    <name type="scientific">Serratia quinivorans</name>
    <dbReference type="NCBI Taxonomy" id="137545"/>
    <lineage>
        <taxon>Bacteria</taxon>
        <taxon>Pseudomonadati</taxon>
        <taxon>Pseudomonadota</taxon>
        <taxon>Gammaproteobacteria</taxon>
        <taxon>Enterobacterales</taxon>
        <taxon>Yersiniaceae</taxon>
        <taxon>Serratia</taxon>
    </lineage>
</organism>
<dbReference type="Gene3D" id="2.60.120.10">
    <property type="entry name" value="Jelly Rolls"/>
    <property type="match status" value="1"/>
</dbReference>
<gene>
    <name evidence="8" type="ORF">NCTC11544_02974</name>
</gene>
<dbReference type="UniPathway" id="UPA00109">
    <property type="reaction ID" value="UER00181"/>
</dbReference>
<protein>
    <recommendedName>
        <fullName evidence="3">glucose-6-phosphate isomerase</fullName>
        <ecNumber evidence="3">5.3.1.9</ecNumber>
    </recommendedName>
</protein>